<evidence type="ECO:0000256" key="1">
    <source>
        <dbReference type="SAM" id="MobiDB-lite"/>
    </source>
</evidence>
<feature type="chain" id="PRO_5035833258" description="Secreted protein" evidence="2">
    <location>
        <begin position="27"/>
        <end position="86"/>
    </location>
</feature>
<sequence>MEGVESITLPAGMSLLILWLFVEAGARVGLVGGPPLGAVLSELTEVSPAMACSLPIVPGPEGMSLSGADGGTYPFSSEPSRSGAAF</sequence>
<accession>A0A8T1R748</accession>
<gene>
    <name evidence="3" type="ORF">CIPAW_03G262300</name>
</gene>
<protein>
    <recommendedName>
        <fullName evidence="5">Secreted protein</fullName>
    </recommendedName>
</protein>
<feature type="region of interest" description="Disordered" evidence="1">
    <location>
        <begin position="63"/>
        <end position="86"/>
    </location>
</feature>
<dbReference type="AlphaFoldDB" id="A0A8T1R748"/>
<proteinExistence type="predicted"/>
<evidence type="ECO:0000313" key="4">
    <source>
        <dbReference type="Proteomes" id="UP000811609"/>
    </source>
</evidence>
<evidence type="ECO:0000313" key="3">
    <source>
        <dbReference type="EMBL" id="KAG6662706.1"/>
    </source>
</evidence>
<evidence type="ECO:0008006" key="5">
    <source>
        <dbReference type="Google" id="ProtNLM"/>
    </source>
</evidence>
<comment type="caution">
    <text evidence="3">The sequence shown here is derived from an EMBL/GenBank/DDBJ whole genome shotgun (WGS) entry which is preliminary data.</text>
</comment>
<feature type="signal peptide" evidence="2">
    <location>
        <begin position="1"/>
        <end position="26"/>
    </location>
</feature>
<reference evidence="3" key="1">
    <citation type="submission" date="2020-12" db="EMBL/GenBank/DDBJ databases">
        <title>WGS assembly of Carya illinoinensis cv. Pawnee.</title>
        <authorList>
            <person name="Platts A."/>
            <person name="Shu S."/>
            <person name="Wright S."/>
            <person name="Barry K."/>
            <person name="Edger P."/>
            <person name="Pires J.C."/>
            <person name="Schmutz J."/>
        </authorList>
    </citation>
    <scope>NUCLEOTIDE SEQUENCE</scope>
    <source>
        <tissue evidence="3">Leaf</tissue>
    </source>
</reference>
<dbReference type="EMBL" id="CM031811">
    <property type="protein sequence ID" value="KAG6662706.1"/>
    <property type="molecule type" value="Genomic_DNA"/>
</dbReference>
<dbReference type="Proteomes" id="UP000811609">
    <property type="component" value="Chromosome 3"/>
</dbReference>
<keyword evidence="4" id="KW-1185">Reference proteome</keyword>
<name>A0A8T1R748_CARIL</name>
<organism evidence="3 4">
    <name type="scientific">Carya illinoinensis</name>
    <name type="common">Pecan</name>
    <dbReference type="NCBI Taxonomy" id="32201"/>
    <lineage>
        <taxon>Eukaryota</taxon>
        <taxon>Viridiplantae</taxon>
        <taxon>Streptophyta</taxon>
        <taxon>Embryophyta</taxon>
        <taxon>Tracheophyta</taxon>
        <taxon>Spermatophyta</taxon>
        <taxon>Magnoliopsida</taxon>
        <taxon>eudicotyledons</taxon>
        <taxon>Gunneridae</taxon>
        <taxon>Pentapetalae</taxon>
        <taxon>rosids</taxon>
        <taxon>fabids</taxon>
        <taxon>Fagales</taxon>
        <taxon>Juglandaceae</taxon>
        <taxon>Carya</taxon>
    </lineage>
</organism>
<evidence type="ECO:0000256" key="2">
    <source>
        <dbReference type="SAM" id="SignalP"/>
    </source>
</evidence>
<keyword evidence="2" id="KW-0732">Signal</keyword>